<reference evidence="1" key="1">
    <citation type="submission" date="2015-07" db="EMBL/GenBank/DDBJ databases">
        <title>Adaptation to a free-living lifestyle via gene acquisitions in the diplomonad Trepomonas sp. PC1.</title>
        <authorList>
            <person name="Xu F."/>
            <person name="Jerlstrom-Hultqvist J."/>
            <person name="Kolisko M."/>
            <person name="Simpson A.G.B."/>
            <person name="Roger A.J."/>
            <person name="Svard S.G."/>
            <person name="Andersson J.O."/>
        </authorList>
    </citation>
    <scope>NUCLEOTIDE SEQUENCE</scope>
    <source>
        <strain evidence="1">PC1</strain>
    </source>
</reference>
<name>A0A146JZ92_9EUKA</name>
<evidence type="ECO:0000313" key="1">
    <source>
        <dbReference type="EMBL" id="JAP89498.1"/>
    </source>
</evidence>
<dbReference type="EMBL" id="GDID01007108">
    <property type="protein sequence ID" value="JAP89498.1"/>
    <property type="molecule type" value="Transcribed_RNA"/>
</dbReference>
<organism evidence="1">
    <name type="scientific">Trepomonas sp. PC1</name>
    <dbReference type="NCBI Taxonomy" id="1076344"/>
    <lineage>
        <taxon>Eukaryota</taxon>
        <taxon>Metamonada</taxon>
        <taxon>Diplomonadida</taxon>
        <taxon>Hexamitidae</taxon>
        <taxon>Hexamitinae</taxon>
        <taxon>Trepomonas</taxon>
    </lineage>
</organism>
<feature type="non-terminal residue" evidence="1">
    <location>
        <position position="1"/>
    </location>
</feature>
<protein>
    <submittedName>
        <fullName evidence="1">Uncharacterized protein</fullName>
    </submittedName>
</protein>
<proteinExistence type="predicted"/>
<accession>A0A146JZ92</accession>
<gene>
    <name evidence="1" type="ORF">TPC1_31007</name>
</gene>
<dbReference type="AlphaFoldDB" id="A0A146JZ92"/>
<sequence>KKLDPPQDLLEILNQQQKYDEYIQTFELPAQKQFQARYEPDQKIIELKKQLLSEVLSPKQIMLNSELTQKKYKIQANTLDEFYTSFAKQNKSIQINYDNYRQNLLCDIPLDCVSEIPLGNILLQCINPKQRFGKDYSFSMLVFAFYQKFSRLDELVKICIEFYQEPSQVQPEYQQGIAQLFIDLLQCQYTQDNSYKHCINLYLQCNKSLAQIVIQQQESDDEDDLQPPKLLIEKLALQISLHVHRLFQSVNYFQLAAESPLGKNSQLEKIRILQFSLVQLQKSVQQQIKSEADFTTFYQVYENLLKLRAYAEAKALLKVILESQFYETLQKMKIDLKLENLAKTEQNDKLWPKTPFIDEFLAEMGGIQLKVDGLTLKQVDAEKVRQLDANARFSSKTRKGDWDCEMDMAVW</sequence>